<evidence type="ECO:0000313" key="1">
    <source>
        <dbReference type="EMBL" id="WOC51207.1"/>
    </source>
</evidence>
<dbReference type="AlphaFoldDB" id="A0AAU0F0F0"/>
<gene>
    <name evidence="1" type="ORF">BPO_0560</name>
</gene>
<dbReference type="InterPro" id="IPR046525">
    <property type="entry name" value="DUF6702"/>
</dbReference>
<proteinExistence type="predicted"/>
<dbReference type="EMBL" id="CP136426">
    <property type="protein sequence ID" value="WOC51207.1"/>
    <property type="molecule type" value="Genomic_DNA"/>
</dbReference>
<dbReference type="KEGG" id="bpor:BPO_0560"/>
<evidence type="ECO:0000313" key="2">
    <source>
        <dbReference type="Proteomes" id="UP001432059"/>
    </source>
</evidence>
<name>A0AAU0F0F0_9FLAO</name>
<dbReference type="Proteomes" id="UP001432059">
    <property type="component" value="Chromosome"/>
</dbReference>
<reference evidence="1" key="1">
    <citation type="submission" date="2023-10" db="EMBL/GenBank/DDBJ databases">
        <title>Characterization and whole genome sequencing of a novel strain of Bergeyella porcorum QD2021 isolated from pig.</title>
        <authorList>
            <person name="Liu G."/>
            <person name="Chen C."/>
            <person name="Han X."/>
        </authorList>
    </citation>
    <scope>NUCLEOTIDE SEQUENCE</scope>
    <source>
        <strain evidence="1">QD2021</strain>
    </source>
</reference>
<organism evidence="1 2">
    <name type="scientific">Bergeyella porcorum</name>
    <dbReference type="NCBI Taxonomy" id="1735111"/>
    <lineage>
        <taxon>Bacteria</taxon>
        <taxon>Pseudomonadati</taxon>
        <taxon>Bacteroidota</taxon>
        <taxon>Flavobacteriia</taxon>
        <taxon>Flavobacteriales</taxon>
        <taxon>Weeksellaceae</taxon>
        <taxon>Bergeyella</taxon>
    </lineage>
</organism>
<accession>A0AAU0F0F0</accession>
<keyword evidence="2" id="KW-1185">Reference proteome</keyword>
<protein>
    <submittedName>
        <fullName evidence="1">Uncharacterized protein</fullName>
    </submittedName>
</protein>
<sequence>MLHPYHVGSVEVWHNAKTQTFEITGKFFTDDLENAINERFKTSLYFHNEKSKALMNRYLEQYLLETIKVQTQQQVLKLNYVGFEEDREAVNVYLESVPVKRPRQVEAKVNTLYNLFDDQI</sequence>
<dbReference type="Pfam" id="PF20420">
    <property type="entry name" value="DUF6702"/>
    <property type="match status" value="1"/>
</dbReference>